<protein>
    <submittedName>
        <fullName evidence="1">Uncharacterized protein</fullName>
    </submittedName>
</protein>
<organism evidence="1 2">
    <name type="scientific">Cynara cardunculus var. scolymus</name>
    <name type="common">Globe artichoke</name>
    <name type="synonym">Cynara scolymus</name>
    <dbReference type="NCBI Taxonomy" id="59895"/>
    <lineage>
        <taxon>Eukaryota</taxon>
        <taxon>Viridiplantae</taxon>
        <taxon>Streptophyta</taxon>
        <taxon>Embryophyta</taxon>
        <taxon>Tracheophyta</taxon>
        <taxon>Spermatophyta</taxon>
        <taxon>Magnoliopsida</taxon>
        <taxon>eudicotyledons</taxon>
        <taxon>Gunneridae</taxon>
        <taxon>Pentapetalae</taxon>
        <taxon>asterids</taxon>
        <taxon>campanulids</taxon>
        <taxon>Asterales</taxon>
        <taxon>Asteraceae</taxon>
        <taxon>Carduoideae</taxon>
        <taxon>Cardueae</taxon>
        <taxon>Carduinae</taxon>
        <taxon>Cynara</taxon>
    </lineage>
</organism>
<sequence length="143" mass="16718">MICLMYNLSILPVGFEFPIPAPHALIRRRFKFQALKMHYHRSYQMTIQAPLKIISQDNDSSSQYDIGYGSVQGTFLLPVRILSLKIIFPIPFSIHRASTDSIRDRLHLLRIELPTEDIKFQLDIRMEPGCFRYRWASVCKNGF</sequence>
<proteinExistence type="predicted"/>
<name>A0A103XK27_CYNCS</name>
<evidence type="ECO:0000313" key="2">
    <source>
        <dbReference type="Proteomes" id="UP000243975"/>
    </source>
</evidence>
<reference evidence="1 2" key="1">
    <citation type="journal article" date="2016" name="Sci. Rep.">
        <title>The genome sequence of the outbreeding globe artichoke constructed de novo incorporating a phase-aware low-pass sequencing strategy of F1 progeny.</title>
        <authorList>
            <person name="Scaglione D."/>
            <person name="Reyes-Chin-Wo S."/>
            <person name="Acquadro A."/>
            <person name="Froenicke L."/>
            <person name="Portis E."/>
            <person name="Beitel C."/>
            <person name="Tirone M."/>
            <person name="Mauro R."/>
            <person name="Lo Monaco A."/>
            <person name="Mauromicale G."/>
            <person name="Faccioli P."/>
            <person name="Cattivelli L."/>
            <person name="Rieseberg L."/>
            <person name="Michelmore R."/>
            <person name="Lanteri S."/>
        </authorList>
    </citation>
    <scope>NUCLEOTIDE SEQUENCE [LARGE SCALE GENOMIC DNA]</scope>
    <source>
        <strain evidence="1">2C</strain>
    </source>
</reference>
<dbReference type="Gramene" id="KVH92208">
    <property type="protein sequence ID" value="KVH92208"/>
    <property type="gene ID" value="Ccrd_005758"/>
</dbReference>
<dbReference type="EMBL" id="LEKV01004835">
    <property type="protein sequence ID" value="KVH92208.1"/>
    <property type="molecule type" value="Genomic_DNA"/>
</dbReference>
<dbReference type="Proteomes" id="UP000243975">
    <property type="component" value="Unassembled WGS sequence"/>
</dbReference>
<comment type="caution">
    <text evidence="1">The sequence shown here is derived from an EMBL/GenBank/DDBJ whole genome shotgun (WGS) entry which is preliminary data.</text>
</comment>
<evidence type="ECO:0000313" key="1">
    <source>
        <dbReference type="EMBL" id="KVH92208.1"/>
    </source>
</evidence>
<keyword evidence="2" id="KW-1185">Reference proteome</keyword>
<dbReference type="AlphaFoldDB" id="A0A103XK27"/>
<accession>A0A103XK27</accession>
<gene>
    <name evidence="1" type="ORF">Ccrd_005758</name>
</gene>